<protein>
    <submittedName>
        <fullName evidence="2">Uncharacterized protein C11orf98 homolog isoform X1</fullName>
    </submittedName>
</protein>
<dbReference type="OrthoDB" id="6147870at2759"/>
<keyword evidence="1" id="KW-1185">Reference proteome</keyword>
<reference evidence="2" key="1">
    <citation type="submission" date="2025-08" db="UniProtKB">
        <authorList>
            <consortium name="RefSeq"/>
        </authorList>
    </citation>
    <scope>IDENTIFICATION</scope>
    <source>
        <tissue evidence="2">Blood</tissue>
    </source>
</reference>
<dbReference type="KEGG" id="aam:106491471"/>
<gene>
    <name evidence="2" type="primary">C37H11orf98</name>
</gene>
<organism evidence="1 2">
    <name type="scientific">Apteryx mantelli</name>
    <name type="common">North Island brown kiwi</name>
    <dbReference type="NCBI Taxonomy" id="2696672"/>
    <lineage>
        <taxon>Eukaryota</taxon>
        <taxon>Metazoa</taxon>
        <taxon>Chordata</taxon>
        <taxon>Craniata</taxon>
        <taxon>Vertebrata</taxon>
        <taxon>Euteleostomi</taxon>
        <taxon>Archelosauria</taxon>
        <taxon>Archosauria</taxon>
        <taxon>Dinosauria</taxon>
        <taxon>Saurischia</taxon>
        <taxon>Theropoda</taxon>
        <taxon>Coelurosauria</taxon>
        <taxon>Aves</taxon>
        <taxon>Palaeognathae</taxon>
        <taxon>Apterygiformes</taxon>
        <taxon>Apterygidae</taxon>
        <taxon>Apteryx</taxon>
    </lineage>
</organism>
<proteinExistence type="predicted"/>
<dbReference type="RefSeq" id="XP_013806542.1">
    <property type="nucleotide sequence ID" value="XM_013951088.2"/>
</dbReference>
<dbReference type="AlphaFoldDB" id="A0A8B7J611"/>
<evidence type="ECO:0000313" key="1">
    <source>
        <dbReference type="Proteomes" id="UP001652627"/>
    </source>
</evidence>
<evidence type="ECO:0000313" key="2">
    <source>
        <dbReference type="RefSeq" id="XP_013806542.1"/>
    </source>
</evidence>
<dbReference type="PANTHER" id="PTHR14554:SF1">
    <property type="entry name" value="CHROMOSOME 11 OPEN READING FRAME 98"/>
    <property type="match status" value="1"/>
</dbReference>
<dbReference type="InterPro" id="IPR037691">
    <property type="entry name" value="C11orf98"/>
</dbReference>
<dbReference type="Proteomes" id="UP001652627">
    <property type="component" value="Chromosome 37"/>
</dbReference>
<dbReference type="Pfam" id="PF17719">
    <property type="entry name" value="DUF5564"/>
    <property type="match status" value="1"/>
</dbReference>
<dbReference type="PANTHER" id="PTHR14554">
    <property type="entry name" value="GENE, 49416-RELATED"/>
    <property type="match status" value="1"/>
</dbReference>
<sequence length="155" mass="17535">MAAPGWNSKGRASAPRKAVRGVTAAAWKRLLTWPEVVLCELKKKLFKRRRVLGREKRKKRRIVGAVVDEGLITVHHLRKRLSSPRANITLSGKKRRKLLKRLQHAAKEKAAMQVDAAPKLAETNKAARSCRKRRKLGVSEDVEMMDLEAVSEVRS</sequence>
<accession>A0A8B7J611</accession>
<name>A0A8B7J611_9AVES</name>